<dbReference type="Proteomes" id="UP000036958">
    <property type="component" value="Unassembled WGS sequence"/>
</dbReference>
<dbReference type="EMBL" id="LGIA01000158">
    <property type="protein sequence ID" value="KOH44643.1"/>
    <property type="molecule type" value="Genomic_DNA"/>
</dbReference>
<comment type="caution">
    <text evidence="1">The sequence shown here is derived from an EMBL/GenBank/DDBJ whole genome shotgun (WGS) entry which is preliminary data.</text>
</comment>
<protein>
    <submittedName>
        <fullName evidence="1">Uncharacterized protein</fullName>
    </submittedName>
</protein>
<name>A0A0L8V8I6_9BACT</name>
<keyword evidence="2" id="KW-1185">Reference proteome</keyword>
<accession>A0A0L8V8I6</accession>
<organism evidence="1 2">
    <name type="scientific">Sunxiuqinia dokdonensis</name>
    <dbReference type="NCBI Taxonomy" id="1409788"/>
    <lineage>
        <taxon>Bacteria</taxon>
        <taxon>Pseudomonadati</taxon>
        <taxon>Bacteroidota</taxon>
        <taxon>Bacteroidia</taxon>
        <taxon>Marinilabiliales</taxon>
        <taxon>Prolixibacteraceae</taxon>
        <taxon>Sunxiuqinia</taxon>
    </lineage>
</organism>
<reference evidence="2" key="1">
    <citation type="submission" date="2015-07" db="EMBL/GenBank/DDBJ databases">
        <title>Genome sequencing of Sunxiuqinia dokdonensis strain SK.</title>
        <authorList>
            <person name="Ahn S."/>
            <person name="Kim B.-C."/>
        </authorList>
    </citation>
    <scope>NUCLEOTIDE SEQUENCE [LARGE SCALE GENOMIC DNA]</scope>
    <source>
        <strain evidence="2">SK</strain>
    </source>
</reference>
<evidence type="ECO:0000313" key="2">
    <source>
        <dbReference type="Proteomes" id="UP000036958"/>
    </source>
</evidence>
<dbReference type="AlphaFoldDB" id="A0A0L8V8I6"/>
<dbReference type="STRING" id="1409788.NC99_25510"/>
<gene>
    <name evidence="1" type="ORF">NC99_25510</name>
</gene>
<evidence type="ECO:0000313" key="1">
    <source>
        <dbReference type="EMBL" id="KOH44643.1"/>
    </source>
</evidence>
<proteinExistence type="predicted"/>
<sequence>MFVSLDRFLLKIQNLNKNTKNIINRLRIFVLLFVNCATRKNRS</sequence>